<comment type="caution">
    <text evidence="1">The sequence shown here is derived from an EMBL/GenBank/DDBJ whole genome shotgun (WGS) entry which is preliminary data.</text>
</comment>
<evidence type="ECO:0000313" key="2">
    <source>
        <dbReference type="Proteomes" id="UP000824533"/>
    </source>
</evidence>
<evidence type="ECO:0000313" key="1">
    <source>
        <dbReference type="EMBL" id="KAJ0176725.1"/>
    </source>
</evidence>
<reference evidence="1 2" key="1">
    <citation type="journal article" date="2021" name="Front. Genet.">
        <title>Chromosome-Level Genome Assembly Reveals Significant Gene Expansion in the Toll and IMD Signaling Pathways of Dendrolimus kikuchii.</title>
        <authorList>
            <person name="Zhou J."/>
            <person name="Wu P."/>
            <person name="Xiong Z."/>
            <person name="Liu N."/>
            <person name="Zhao N."/>
            <person name="Ji M."/>
            <person name="Qiu Y."/>
            <person name="Yang B."/>
        </authorList>
    </citation>
    <scope>NUCLEOTIDE SEQUENCE [LARGE SCALE GENOMIC DNA]</scope>
    <source>
        <strain evidence="1">Ann1</strain>
    </source>
</reference>
<accession>A0ACC1CYT0</accession>
<dbReference type="EMBL" id="CM034399">
    <property type="protein sequence ID" value="KAJ0176725.1"/>
    <property type="molecule type" value="Genomic_DNA"/>
</dbReference>
<proteinExistence type="predicted"/>
<protein>
    <submittedName>
        <fullName evidence="1">Uncharacterized protein</fullName>
    </submittedName>
</protein>
<name>A0ACC1CYT0_9NEOP</name>
<keyword evidence="2" id="KW-1185">Reference proteome</keyword>
<dbReference type="Proteomes" id="UP000824533">
    <property type="component" value="Linkage Group LG13"/>
</dbReference>
<sequence length="808" mass="90754">MKPLIDFDECLRDSPKFREQLETEEASIESFEQKLDKVLKACSVMIDTGKTYMSHRSSFTNALWDLTGSFSEDSGVMAMLNRMIHALQEMNKFHSILLDQASRTVLKNLSAFIKVDIKGVKESKHHFDKISNDLDIALNRNSQVSRHKLTDVEEVVNLLLATRSCFRHTALDHVQKITMLQARKRHEVLATFLSYLQACCTYYHQGADLSEDLEPFLKSTADEISTMRNDTKILDKEMENRHTIVNSKDTVLPSCKTNNETDSKDGLLATPCLKNLPRMQGYLFKRTSNAFKTWNRRWFYLYDNRLVYRKRTGELNVTVMEEDLRLCTVKPVHDGERRFCFEVLSPSKSHMLQADSEEMLNCWITALQNGIRSAIQQGQSRENPDSQLVLVPDDTRPADSRHNVANVAMKKVRIWEQLLSIPGNNYCCDCGNANPRWASINLGITLCIECSGIHRSLGVHVSKVRSLTLDDWEPDIIKVMAELGNKIVNLIYEANTEGTTITRATPDCETCVREAWIRAKYVNLSFVRDMVNGAAATADSPLRKGRRWSVRRARRRVRAPPAVPETINDEKSDVNSDTSVSDSSSKCDGSPVLVIGSELAELAERAVELPLPSDHDSTEGEDGDDAGVEDMSSLSPEAVLWRAARAHNVPVMRGALAARADLNAAMAKGRTPLHAAVLSGSVMACSFLLLNGSKLNVQDEDGKTPLHLATDAGHTAQVCLLLRYRADQSITDVDGQTPLDIAVTNANADIVTLLRLTKLNEEMRESEMSSNDDTYNEVFRDYTQLAHHHPERLLRHRHNNNEGEQAGE</sequence>
<gene>
    <name evidence="1" type="ORF">K1T71_007904</name>
</gene>
<organism evidence="1 2">
    <name type="scientific">Dendrolimus kikuchii</name>
    <dbReference type="NCBI Taxonomy" id="765133"/>
    <lineage>
        <taxon>Eukaryota</taxon>
        <taxon>Metazoa</taxon>
        <taxon>Ecdysozoa</taxon>
        <taxon>Arthropoda</taxon>
        <taxon>Hexapoda</taxon>
        <taxon>Insecta</taxon>
        <taxon>Pterygota</taxon>
        <taxon>Neoptera</taxon>
        <taxon>Endopterygota</taxon>
        <taxon>Lepidoptera</taxon>
        <taxon>Glossata</taxon>
        <taxon>Ditrysia</taxon>
        <taxon>Bombycoidea</taxon>
        <taxon>Lasiocampidae</taxon>
        <taxon>Dendrolimus</taxon>
    </lineage>
</organism>